<comment type="subcellular location">
    <subcellularLocation>
        <location evidence="2">Cytoplasm</location>
    </subcellularLocation>
</comment>
<organism evidence="14 15">
    <name type="scientific">Pseudonocardia hydrocarbonoxydans</name>
    <dbReference type="NCBI Taxonomy" id="76726"/>
    <lineage>
        <taxon>Bacteria</taxon>
        <taxon>Bacillati</taxon>
        <taxon>Actinomycetota</taxon>
        <taxon>Actinomycetes</taxon>
        <taxon>Pseudonocardiales</taxon>
        <taxon>Pseudonocardiaceae</taxon>
        <taxon>Pseudonocardia</taxon>
    </lineage>
</organism>
<dbReference type="Proteomes" id="UP000320338">
    <property type="component" value="Unassembled WGS sequence"/>
</dbReference>
<sequence length="193" mass="20662">MSAAAGTRSTRREPGDSHVEPSQWRHRAACRSVDPEIFFPTAVQGSEFERQVGIAKAVCAGCPVRDACLSWAMTGLTDGVAGGMTEHERRTELRRRQPRRTGRLQRPRTPKRPPGGSQAEVAAAGRAALAAGMPAREVAGEFLVSLRTAERWAQAVRARTRTDEGSAGGNRAPLGISHSNALAGTRAEGLKTR</sequence>
<dbReference type="InterPro" id="IPR003482">
    <property type="entry name" value="Whib"/>
</dbReference>
<dbReference type="EMBL" id="BJNG01000052">
    <property type="protein sequence ID" value="GEC22674.1"/>
    <property type="molecule type" value="Genomic_DNA"/>
</dbReference>
<keyword evidence="8" id="KW-0805">Transcription regulation</keyword>
<comment type="caution">
    <text evidence="14">The sequence shown here is derived from an EMBL/GenBank/DDBJ whole genome shotgun (WGS) entry which is preliminary data.</text>
</comment>
<feature type="region of interest" description="Disordered" evidence="12">
    <location>
        <begin position="1"/>
        <end position="25"/>
    </location>
</feature>
<name>A0A4Y3WV80_9PSEU</name>
<dbReference type="GO" id="GO:0005737">
    <property type="term" value="C:cytoplasm"/>
    <property type="evidence" value="ECO:0007669"/>
    <property type="project" value="UniProtKB-SubCell"/>
</dbReference>
<evidence type="ECO:0000256" key="12">
    <source>
        <dbReference type="SAM" id="MobiDB-lite"/>
    </source>
</evidence>
<evidence type="ECO:0000256" key="3">
    <source>
        <dbReference type="ARBA" id="ARBA00006597"/>
    </source>
</evidence>
<keyword evidence="10" id="KW-1015">Disulfide bond</keyword>
<dbReference type="GO" id="GO:0051539">
    <property type="term" value="F:4 iron, 4 sulfur cluster binding"/>
    <property type="evidence" value="ECO:0007669"/>
    <property type="project" value="UniProtKB-KW"/>
</dbReference>
<comment type="cofactor">
    <cofactor evidence="1">
        <name>[4Fe-4S] cluster</name>
        <dbReference type="ChEBI" id="CHEBI:49883"/>
    </cofactor>
</comment>
<gene>
    <name evidence="14" type="ORF">PHY01_49570</name>
</gene>
<feature type="region of interest" description="Disordered" evidence="12">
    <location>
        <begin position="78"/>
        <end position="123"/>
    </location>
</feature>
<protein>
    <recommendedName>
        <fullName evidence="13">4Fe-4S Wbl-type domain-containing protein</fullName>
    </recommendedName>
</protein>
<evidence type="ECO:0000256" key="8">
    <source>
        <dbReference type="ARBA" id="ARBA00023015"/>
    </source>
</evidence>
<dbReference type="InterPro" id="IPR034768">
    <property type="entry name" value="4FE4S_WBL"/>
</dbReference>
<feature type="domain" description="4Fe-4S Wbl-type" evidence="13">
    <location>
        <begin position="29"/>
        <end position="91"/>
    </location>
</feature>
<dbReference type="RefSeq" id="WP_141282376.1">
    <property type="nucleotide sequence ID" value="NZ_BAAARZ010000056.1"/>
</dbReference>
<evidence type="ECO:0000256" key="10">
    <source>
        <dbReference type="ARBA" id="ARBA00023157"/>
    </source>
</evidence>
<evidence type="ECO:0000256" key="6">
    <source>
        <dbReference type="ARBA" id="ARBA00023004"/>
    </source>
</evidence>
<dbReference type="Pfam" id="PF02467">
    <property type="entry name" value="Whib"/>
    <property type="match status" value="1"/>
</dbReference>
<dbReference type="AlphaFoldDB" id="A0A4Y3WV80"/>
<feature type="compositionally biased region" description="Basic residues" evidence="12">
    <location>
        <begin position="96"/>
        <end position="111"/>
    </location>
</feature>
<keyword evidence="4" id="KW-0004">4Fe-4S</keyword>
<keyword evidence="11" id="KW-0804">Transcription</keyword>
<keyword evidence="6" id="KW-0408">Iron</keyword>
<dbReference type="PROSITE" id="PS51674">
    <property type="entry name" value="4FE4S_WBL"/>
    <property type="match status" value="1"/>
</dbReference>
<dbReference type="GO" id="GO:0047134">
    <property type="term" value="F:protein-disulfide reductase [NAD(P)H] activity"/>
    <property type="evidence" value="ECO:0007669"/>
    <property type="project" value="TreeGrafter"/>
</dbReference>
<keyword evidence="5" id="KW-0479">Metal-binding</keyword>
<comment type="similarity">
    <text evidence="3">Belongs to the WhiB family.</text>
</comment>
<evidence type="ECO:0000256" key="4">
    <source>
        <dbReference type="ARBA" id="ARBA00022485"/>
    </source>
</evidence>
<keyword evidence="15" id="KW-1185">Reference proteome</keyword>
<proteinExistence type="inferred from homology"/>
<evidence type="ECO:0000313" key="14">
    <source>
        <dbReference type="EMBL" id="GEC22674.1"/>
    </source>
</evidence>
<keyword evidence="7" id="KW-0411">Iron-sulfur</keyword>
<evidence type="ECO:0000256" key="5">
    <source>
        <dbReference type="ARBA" id="ARBA00022723"/>
    </source>
</evidence>
<dbReference type="GO" id="GO:0046872">
    <property type="term" value="F:metal ion binding"/>
    <property type="evidence" value="ECO:0007669"/>
    <property type="project" value="UniProtKB-KW"/>
</dbReference>
<evidence type="ECO:0000256" key="7">
    <source>
        <dbReference type="ARBA" id="ARBA00023014"/>
    </source>
</evidence>
<dbReference type="OrthoDB" id="3576308at2"/>
<dbReference type="PANTHER" id="PTHR38839">
    <property type="entry name" value="TRANSCRIPTIONAL REGULATOR WHID-RELATED"/>
    <property type="match status" value="1"/>
</dbReference>
<dbReference type="GO" id="GO:0003677">
    <property type="term" value="F:DNA binding"/>
    <property type="evidence" value="ECO:0007669"/>
    <property type="project" value="UniProtKB-KW"/>
</dbReference>
<feature type="compositionally biased region" description="Basic and acidic residues" evidence="12">
    <location>
        <begin position="85"/>
        <end position="95"/>
    </location>
</feature>
<feature type="region of interest" description="Disordered" evidence="12">
    <location>
        <begin position="155"/>
        <end position="193"/>
    </location>
</feature>
<reference evidence="14 15" key="1">
    <citation type="submission" date="2019-06" db="EMBL/GenBank/DDBJ databases">
        <title>Whole genome shotgun sequence of Pseudonocardia hydrocarbonoxydans NBRC 14498.</title>
        <authorList>
            <person name="Hosoyama A."/>
            <person name="Uohara A."/>
            <person name="Ohji S."/>
            <person name="Ichikawa N."/>
        </authorList>
    </citation>
    <scope>NUCLEOTIDE SEQUENCE [LARGE SCALE GENOMIC DNA]</scope>
    <source>
        <strain evidence="14 15">NBRC 14498</strain>
    </source>
</reference>
<keyword evidence="9" id="KW-0238">DNA-binding</keyword>
<evidence type="ECO:0000256" key="11">
    <source>
        <dbReference type="ARBA" id="ARBA00023163"/>
    </source>
</evidence>
<dbReference type="GO" id="GO:0045892">
    <property type="term" value="P:negative regulation of DNA-templated transcription"/>
    <property type="evidence" value="ECO:0007669"/>
    <property type="project" value="TreeGrafter"/>
</dbReference>
<evidence type="ECO:0000256" key="2">
    <source>
        <dbReference type="ARBA" id="ARBA00004496"/>
    </source>
</evidence>
<accession>A0A4Y3WV80</accession>
<evidence type="ECO:0000313" key="15">
    <source>
        <dbReference type="Proteomes" id="UP000320338"/>
    </source>
</evidence>
<feature type="compositionally biased region" description="Basic and acidic residues" evidence="12">
    <location>
        <begin position="10"/>
        <end position="19"/>
    </location>
</feature>
<evidence type="ECO:0000259" key="13">
    <source>
        <dbReference type="PROSITE" id="PS51674"/>
    </source>
</evidence>
<evidence type="ECO:0000256" key="9">
    <source>
        <dbReference type="ARBA" id="ARBA00023125"/>
    </source>
</evidence>
<evidence type="ECO:0000256" key="1">
    <source>
        <dbReference type="ARBA" id="ARBA00001966"/>
    </source>
</evidence>
<dbReference type="GO" id="GO:0045454">
    <property type="term" value="P:cell redox homeostasis"/>
    <property type="evidence" value="ECO:0007669"/>
    <property type="project" value="TreeGrafter"/>
</dbReference>